<dbReference type="RefSeq" id="WP_168675762.1">
    <property type="nucleotide sequence ID" value="NZ_BPKV01000002.1"/>
</dbReference>
<proteinExistence type="predicted"/>
<evidence type="ECO:0000313" key="3">
    <source>
        <dbReference type="EMBL" id="NKZ17731.1"/>
    </source>
</evidence>
<keyword evidence="2" id="KW-0732">Signal</keyword>
<sequence>MKKTLVLSVTAALLTGALTPAVFADSTTPSSTTAAPTASSTATPVSGASGTLETNGAIPTDNVMPIVSGTVNYNNFTGIQYNWTGTPGAQTASLSDGTSVATGSFYVQNLKTQSDWVLSGTYADKDTTTSSSHTVTIDPLNLSASALKTYNTTTFSGTSAHVTKLTNGAQNFNGTITYTMTAANPQ</sequence>
<dbReference type="EMBL" id="JAAXPO010000001">
    <property type="protein sequence ID" value="NKZ17731.1"/>
    <property type="molecule type" value="Genomic_DNA"/>
</dbReference>
<comment type="caution">
    <text evidence="3">The sequence shown here is derived from an EMBL/GenBank/DDBJ whole genome shotgun (WGS) entry which is preliminary data.</text>
</comment>
<evidence type="ECO:0000256" key="2">
    <source>
        <dbReference type="SAM" id="SignalP"/>
    </source>
</evidence>
<evidence type="ECO:0000313" key="4">
    <source>
        <dbReference type="Proteomes" id="UP000590460"/>
    </source>
</evidence>
<evidence type="ECO:0000256" key="1">
    <source>
        <dbReference type="SAM" id="MobiDB-lite"/>
    </source>
</evidence>
<feature type="region of interest" description="Disordered" evidence="1">
    <location>
        <begin position="25"/>
        <end position="53"/>
    </location>
</feature>
<feature type="chain" id="PRO_5032636040" description="WxL domain-containing protein" evidence="2">
    <location>
        <begin position="25"/>
        <end position="186"/>
    </location>
</feature>
<gene>
    <name evidence="3" type="ORF">HF966_00780</name>
</gene>
<evidence type="ECO:0008006" key="5">
    <source>
        <dbReference type="Google" id="ProtNLM"/>
    </source>
</evidence>
<feature type="signal peptide" evidence="2">
    <location>
        <begin position="1"/>
        <end position="24"/>
    </location>
</feature>
<reference evidence="3 4" key="1">
    <citation type="submission" date="2020-04" db="EMBL/GenBank/DDBJ databases">
        <title>MicrobeNet Type strains.</title>
        <authorList>
            <person name="Nicholson A.C."/>
        </authorList>
    </citation>
    <scope>NUCLEOTIDE SEQUENCE [LARGE SCALE GENOMIC DNA]</scope>
    <source>
        <strain evidence="3 4">CCUG 54536</strain>
    </source>
</reference>
<accession>A0A846ZF41</accession>
<dbReference type="Proteomes" id="UP000590460">
    <property type="component" value="Unassembled WGS sequence"/>
</dbReference>
<name>A0A846ZF41_9LACO</name>
<protein>
    <recommendedName>
        <fullName evidence="5">WxL domain-containing protein</fullName>
    </recommendedName>
</protein>
<organism evidence="3 4">
    <name type="scientific">Leuconostoc holzapfelii</name>
    <dbReference type="NCBI Taxonomy" id="434464"/>
    <lineage>
        <taxon>Bacteria</taxon>
        <taxon>Bacillati</taxon>
        <taxon>Bacillota</taxon>
        <taxon>Bacilli</taxon>
        <taxon>Lactobacillales</taxon>
        <taxon>Lactobacillaceae</taxon>
        <taxon>Leuconostoc</taxon>
    </lineage>
</organism>
<dbReference type="AlphaFoldDB" id="A0A846ZF41"/>
<feature type="compositionally biased region" description="Low complexity" evidence="1">
    <location>
        <begin position="25"/>
        <end position="51"/>
    </location>
</feature>